<dbReference type="EMBL" id="JAPDOB010000002">
    <property type="protein sequence ID" value="MCW3798310.1"/>
    <property type="molecule type" value="Genomic_DNA"/>
</dbReference>
<gene>
    <name evidence="2" type="ORF">OMW55_10900</name>
</gene>
<feature type="chain" id="PRO_5045446940" description="17 kDa surface antigen" evidence="1">
    <location>
        <begin position="23"/>
        <end position="185"/>
    </location>
</feature>
<dbReference type="RefSeq" id="WP_264883105.1">
    <property type="nucleotide sequence ID" value="NZ_JAPDOB010000002.1"/>
</dbReference>
<dbReference type="Proteomes" id="UP001526246">
    <property type="component" value="Unassembled WGS sequence"/>
</dbReference>
<comment type="caution">
    <text evidence="2">The sequence shown here is derived from an EMBL/GenBank/DDBJ whole genome shotgun (WGS) entry which is preliminary data.</text>
</comment>
<keyword evidence="3" id="KW-1185">Reference proteome</keyword>
<reference evidence="2 3" key="1">
    <citation type="submission" date="2022-10" db="EMBL/GenBank/DDBJ databases">
        <title>Sphingomonas sp.</title>
        <authorList>
            <person name="Jin C."/>
        </authorList>
    </citation>
    <scope>NUCLEOTIDE SEQUENCE [LARGE SCALE GENOMIC DNA]</scope>
    <source>
        <strain evidence="2 3">BN140010</strain>
    </source>
</reference>
<proteinExistence type="predicted"/>
<keyword evidence="1" id="KW-0732">Signal</keyword>
<evidence type="ECO:0008006" key="4">
    <source>
        <dbReference type="Google" id="ProtNLM"/>
    </source>
</evidence>
<name>A0ABT3JHU5_9SPHN</name>
<evidence type="ECO:0000256" key="1">
    <source>
        <dbReference type="SAM" id="SignalP"/>
    </source>
</evidence>
<evidence type="ECO:0000313" key="3">
    <source>
        <dbReference type="Proteomes" id="UP001526246"/>
    </source>
</evidence>
<feature type="signal peptide" evidence="1">
    <location>
        <begin position="1"/>
        <end position="22"/>
    </location>
</feature>
<sequence length="185" mass="19876">MKAVHKFLLGGAAAAAASVAIAAPAAAQYYPGGGGDVLVGAILNNILRGGYNGGYGGYNGGYDYANERWAVDQCARATEQRVNGGYYDGGYGGYGYNNAGLRVAQIDRVERTRNLNFRVYGLVTSAYYRGNYGGYGGYNAPYGGYGYNQQGVPAYRFSCKVSRSSGRITDIDLDRINGNYGYRRY</sequence>
<protein>
    <recommendedName>
        <fullName evidence="4">17 kDa surface antigen</fullName>
    </recommendedName>
</protein>
<organism evidence="2 3">
    <name type="scientific">Sphingomonas arvum</name>
    <dbReference type="NCBI Taxonomy" id="2992113"/>
    <lineage>
        <taxon>Bacteria</taxon>
        <taxon>Pseudomonadati</taxon>
        <taxon>Pseudomonadota</taxon>
        <taxon>Alphaproteobacteria</taxon>
        <taxon>Sphingomonadales</taxon>
        <taxon>Sphingomonadaceae</taxon>
        <taxon>Sphingomonas</taxon>
    </lineage>
</organism>
<accession>A0ABT3JHU5</accession>
<evidence type="ECO:0000313" key="2">
    <source>
        <dbReference type="EMBL" id="MCW3798310.1"/>
    </source>
</evidence>